<dbReference type="Proteomes" id="UP000244189">
    <property type="component" value="Unassembled WGS sequence"/>
</dbReference>
<name>A0A2T5GP52_9SPHN</name>
<accession>A0A2T5GP52</accession>
<dbReference type="Pfam" id="PF09926">
    <property type="entry name" value="DUF2158"/>
    <property type="match status" value="1"/>
</dbReference>
<organism evidence="2 3">
    <name type="scientific">Sphingomonas aurantiaca</name>
    <dbReference type="NCBI Taxonomy" id="185949"/>
    <lineage>
        <taxon>Bacteria</taxon>
        <taxon>Pseudomonadati</taxon>
        <taxon>Pseudomonadota</taxon>
        <taxon>Alphaproteobacteria</taxon>
        <taxon>Sphingomonadales</taxon>
        <taxon>Sphingomonadaceae</taxon>
        <taxon>Sphingomonas</taxon>
    </lineage>
</organism>
<evidence type="ECO:0000256" key="1">
    <source>
        <dbReference type="SAM" id="MobiDB-lite"/>
    </source>
</evidence>
<dbReference type="InterPro" id="IPR019226">
    <property type="entry name" value="DUF2158"/>
</dbReference>
<evidence type="ECO:0000313" key="2">
    <source>
        <dbReference type="EMBL" id="PTQ61102.1"/>
    </source>
</evidence>
<comment type="caution">
    <text evidence="2">The sequence shown here is derived from an EMBL/GenBank/DDBJ whole genome shotgun (WGS) entry which is preliminary data.</text>
</comment>
<gene>
    <name evidence="2" type="ORF">C8J26_1425</name>
</gene>
<feature type="compositionally biased region" description="Low complexity" evidence="1">
    <location>
        <begin position="61"/>
        <end position="74"/>
    </location>
</feature>
<proteinExistence type="predicted"/>
<keyword evidence="3" id="KW-1185">Reference proteome</keyword>
<feature type="compositionally biased region" description="Polar residues" evidence="1">
    <location>
        <begin position="47"/>
        <end position="60"/>
    </location>
</feature>
<sequence>MNFEPGDTVQLKSGGPLMTVEQVGKAGMTGEDTVWCVWFEKVGSRQARQQATFRPTSLEKSSPSYGGSFSVSRA</sequence>
<evidence type="ECO:0000313" key="3">
    <source>
        <dbReference type="Proteomes" id="UP000244189"/>
    </source>
</evidence>
<dbReference type="EMBL" id="QAOG01000002">
    <property type="protein sequence ID" value="PTQ61102.1"/>
    <property type="molecule type" value="Genomic_DNA"/>
</dbReference>
<reference evidence="2 3" key="1">
    <citation type="submission" date="2018-04" db="EMBL/GenBank/DDBJ databases">
        <title>Genomic Encyclopedia of Type Strains, Phase III (KMG-III): the genomes of soil and plant-associated and newly described type strains.</title>
        <authorList>
            <person name="Whitman W."/>
        </authorList>
    </citation>
    <scope>NUCLEOTIDE SEQUENCE [LARGE SCALE GENOMIC DNA]</scope>
    <source>
        <strain evidence="2 3">MA101b</strain>
    </source>
</reference>
<feature type="region of interest" description="Disordered" evidence="1">
    <location>
        <begin position="47"/>
        <end position="74"/>
    </location>
</feature>
<dbReference type="AlphaFoldDB" id="A0A2T5GP52"/>
<dbReference type="RefSeq" id="WP_107957288.1">
    <property type="nucleotide sequence ID" value="NZ_QAOG01000002.1"/>
</dbReference>
<protein>
    <submittedName>
        <fullName evidence="2">Uncharacterized protein YodC (DUF2158 family)</fullName>
    </submittedName>
</protein>